<organism evidence="1">
    <name type="scientific">Sesamum latifolium</name>
    <dbReference type="NCBI Taxonomy" id="2727402"/>
    <lineage>
        <taxon>Eukaryota</taxon>
        <taxon>Viridiplantae</taxon>
        <taxon>Streptophyta</taxon>
        <taxon>Embryophyta</taxon>
        <taxon>Tracheophyta</taxon>
        <taxon>Spermatophyta</taxon>
        <taxon>Magnoliopsida</taxon>
        <taxon>eudicotyledons</taxon>
        <taxon>Gunneridae</taxon>
        <taxon>Pentapetalae</taxon>
        <taxon>asterids</taxon>
        <taxon>lamiids</taxon>
        <taxon>Lamiales</taxon>
        <taxon>Pedaliaceae</taxon>
        <taxon>Sesamum</taxon>
    </lineage>
</organism>
<dbReference type="AlphaFoldDB" id="A0AAW2TCF1"/>
<dbReference type="PANTHER" id="PTHR46890">
    <property type="entry name" value="NON-LTR RETROLELEMENT REVERSE TRANSCRIPTASE-LIKE PROTEIN-RELATED"/>
    <property type="match status" value="1"/>
</dbReference>
<dbReference type="InterPro" id="IPR052343">
    <property type="entry name" value="Retrotransposon-Effector_Assoc"/>
</dbReference>
<comment type="caution">
    <text evidence="1">The sequence shown here is derived from an EMBL/GenBank/DDBJ whole genome shotgun (WGS) entry which is preliminary data.</text>
</comment>
<dbReference type="PANTHER" id="PTHR46890:SF1">
    <property type="entry name" value="REVERSE TRANSCRIPTASE DOMAIN-CONTAINING PROTEIN"/>
    <property type="match status" value="1"/>
</dbReference>
<evidence type="ECO:0000313" key="1">
    <source>
        <dbReference type="EMBL" id="KAL0401366.1"/>
    </source>
</evidence>
<name>A0AAW2TCF1_9LAMI</name>
<sequence>MIYTKANKLEQKGGSGLGTCFQGRRQSFIRPVQNEEVNEAVFNIADDKSPRPDGYSAGFFKVAWSVIGKEVIIAILEFFSKGRLLNQVNATLLTLIPKVQMPKVVANYRPIACCNVLYKIITKIMVQRLKEVLVKVVYPNQNAFIPKLQSSITSS</sequence>
<dbReference type="EMBL" id="JACGWN010000015">
    <property type="protein sequence ID" value="KAL0401366.1"/>
    <property type="molecule type" value="Genomic_DNA"/>
</dbReference>
<dbReference type="InterPro" id="IPR043502">
    <property type="entry name" value="DNA/RNA_pol_sf"/>
</dbReference>
<reference evidence="1" key="1">
    <citation type="submission" date="2020-06" db="EMBL/GenBank/DDBJ databases">
        <authorList>
            <person name="Li T."/>
            <person name="Hu X."/>
            <person name="Zhang T."/>
            <person name="Song X."/>
            <person name="Zhang H."/>
            <person name="Dai N."/>
            <person name="Sheng W."/>
            <person name="Hou X."/>
            <person name="Wei L."/>
        </authorList>
    </citation>
    <scope>NUCLEOTIDE SEQUENCE</scope>
    <source>
        <strain evidence="1">KEN1</strain>
        <tissue evidence="1">Leaf</tissue>
    </source>
</reference>
<accession>A0AAW2TCF1</accession>
<reference evidence="1" key="2">
    <citation type="journal article" date="2024" name="Plant">
        <title>Genomic evolution and insights into agronomic trait innovations of Sesamum species.</title>
        <authorList>
            <person name="Miao H."/>
            <person name="Wang L."/>
            <person name="Qu L."/>
            <person name="Liu H."/>
            <person name="Sun Y."/>
            <person name="Le M."/>
            <person name="Wang Q."/>
            <person name="Wei S."/>
            <person name="Zheng Y."/>
            <person name="Lin W."/>
            <person name="Duan Y."/>
            <person name="Cao H."/>
            <person name="Xiong S."/>
            <person name="Wang X."/>
            <person name="Wei L."/>
            <person name="Li C."/>
            <person name="Ma Q."/>
            <person name="Ju M."/>
            <person name="Zhao R."/>
            <person name="Li G."/>
            <person name="Mu C."/>
            <person name="Tian Q."/>
            <person name="Mei H."/>
            <person name="Zhang T."/>
            <person name="Gao T."/>
            <person name="Zhang H."/>
        </authorList>
    </citation>
    <scope>NUCLEOTIDE SEQUENCE</scope>
    <source>
        <strain evidence="1">KEN1</strain>
    </source>
</reference>
<gene>
    <name evidence="1" type="ORF">Slati_4166500</name>
</gene>
<dbReference type="SUPFAM" id="SSF56672">
    <property type="entry name" value="DNA/RNA polymerases"/>
    <property type="match status" value="1"/>
</dbReference>
<evidence type="ECO:0008006" key="2">
    <source>
        <dbReference type="Google" id="ProtNLM"/>
    </source>
</evidence>
<proteinExistence type="predicted"/>
<protein>
    <recommendedName>
        <fullName evidence="2">Reverse transcriptase domain-containing protein</fullName>
    </recommendedName>
</protein>